<dbReference type="PRINTS" id="PR00469">
    <property type="entry name" value="PNDRDTASEII"/>
</dbReference>
<protein>
    <submittedName>
        <fullName evidence="6">NAD(P)/FAD-dependent oxidoreductase</fullName>
    </submittedName>
</protein>
<dbReference type="RefSeq" id="WP_386046197.1">
    <property type="nucleotide sequence ID" value="NZ_JBHUIO010000005.1"/>
</dbReference>
<evidence type="ECO:0000256" key="4">
    <source>
        <dbReference type="ARBA" id="ARBA00023002"/>
    </source>
</evidence>
<dbReference type="Gene3D" id="3.50.50.60">
    <property type="entry name" value="FAD/NAD(P)-binding domain"/>
    <property type="match status" value="2"/>
</dbReference>
<keyword evidence="3" id="KW-0285">Flavoprotein</keyword>
<keyword evidence="4" id="KW-0560">Oxidoreductase</keyword>
<comment type="subunit">
    <text evidence="2">Homodimer.</text>
</comment>
<feature type="domain" description="FAD/NAD(P)-binding" evidence="5">
    <location>
        <begin position="3"/>
        <end position="283"/>
    </location>
</feature>
<evidence type="ECO:0000313" key="6">
    <source>
        <dbReference type="EMBL" id="MFD2170336.1"/>
    </source>
</evidence>
<evidence type="ECO:0000259" key="5">
    <source>
        <dbReference type="Pfam" id="PF07992"/>
    </source>
</evidence>
<evidence type="ECO:0000313" key="7">
    <source>
        <dbReference type="Proteomes" id="UP001597343"/>
    </source>
</evidence>
<dbReference type="EMBL" id="JBHUIO010000005">
    <property type="protein sequence ID" value="MFD2170336.1"/>
    <property type="molecule type" value="Genomic_DNA"/>
</dbReference>
<dbReference type="InterPro" id="IPR023753">
    <property type="entry name" value="FAD/NAD-binding_dom"/>
</dbReference>
<comment type="caution">
    <text evidence="6">The sequence shown here is derived from an EMBL/GenBank/DDBJ whole genome shotgun (WGS) entry which is preliminary data.</text>
</comment>
<dbReference type="Proteomes" id="UP001597343">
    <property type="component" value="Unassembled WGS sequence"/>
</dbReference>
<gene>
    <name evidence="6" type="ORF">ACFSOY_10025</name>
</gene>
<evidence type="ECO:0000256" key="3">
    <source>
        <dbReference type="ARBA" id="ARBA00022630"/>
    </source>
</evidence>
<name>A0ABW4ZYH6_9BACL</name>
<dbReference type="PRINTS" id="PR00368">
    <property type="entry name" value="FADPNR"/>
</dbReference>
<evidence type="ECO:0000256" key="2">
    <source>
        <dbReference type="ARBA" id="ARBA00011738"/>
    </source>
</evidence>
<dbReference type="PANTHER" id="PTHR48105">
    <property type="entry name" value="THIOREDOXIN REDUCTASE 1-RELATED-RELATED"/>
    <property type="match status" value="1"/>
</dbReference>
<dbReference type="InterPro" id="IPR050097">
    <property type="entry name" value="Ferredoxin-NADP_redctase_2"/>
</dbReference>
<keyword evidence="7" id="KW-1185">Reference proteome</keyword>
<organism evidence="6 7">
    <name type="scientific">Tumebacillus lipolyticus</name>
    <dbReference type="NCBI Taxonomy" id="1280370"/>
    <lineage>
        <taxon>Bacteria</taxon>
        <taxon>Bacillati</taxon>
        <taxon>Bacillota</taxon>
        <taxon>Bacilli</taxon>
        <taxon>Bacillales</taxon>
        <taxon>Alicyclobacillaceae</taxon>
        <taxon>Tumebacillus</taxon>
    </lineage>
</organism>
<dbReference type="Pfam" id="PF07992">
    <property type="entry name" value="Pyr_redox_2"/>
    <property type="match status" value="1"/>
</dbReference>
<comment type="cofactor">
    <cofactor evidence="1">
        <name>FAD</name>
        <dbReference type="ChEBI" id="CHEBI:57692"/>
    </cofactor>
</comment>
<proteinExistence type="predicted"/>
<dbReference type="SUPFAM" id="SSF51905">
    <property type="entry name" value="FAD/NAD(P)-binding domain"/>
    <property type="match status" value="1"/>
</dbReference>
<reference evidence="7" key="1">
    <citation type="journal article" date="2019" name="Int. J. Syst. Evol. Microbiol.">
        <title>The Global Catalogue of Microorganisms (GCM) 10K type strain sequencing project: providing services to taxonomists for standard genome sequencing and annotation.</title>
        <authorList>
            <consortium name="The Broad Institute Genomics Platform"/>
            <consortium name="The Broad Institute Genome Sequencing Center for Infectious Disease"/>
            <person name="Wu L."/>
            <person name="Ma J."/>
        </authorList>
    </citation>
    <scope>NUCLEOTIDE SEQUENCE [LARGE SCALE GENOMIC DNA]</scope>
    <source>
        <strain evidence="7">CGMCC 1.13574</strain>
    </source>
</reference>
<evidence type="ECO:0000256" key="1">
    <source>
        <dbReference type="ARBA" id="ARBA00001974"/>
    </source>
</evidence>
<sequence>MMYDCAIVGGGPAGLNAALVLGRAGRTVALFDNNQPRNGVTHASHGFITRDGIQPAEFRRIAYEEVMRYPSVTQREDEVTDIRKLENGFEIKTLAGESAQARKLIVAAGLKEIFPDIEGLHDFYGKSLFNCPFCDGWELRDQPLVIVSEDARVFHLTKMLYNWSKDLIVCTNGHAPFTEEQKNLLESKGIQLIETPVEAFEGQDGLLEQVRFADGTSILRSGGFIGPKWVAKAAFANRLGYETTNHGGIVADEMGRSSVPGLYAAGDAAYVGPSQVIYAAASGSKAAMAVCADLFEEDFSSQ</sequence>
<accession>A0ABW4ZYH6</accession>
<dbReference type="InterPro" id="IPR036188">
    <property type="entry name" value="FAD/NAD-bd_sf"/>
</dbReference>